<dbReference type="Pfam" id="PF17170">
    <property type="entry name" value="DUF5128"/>
    <property type="match status" value="1"/>
</dbReference>
<evidence type="ECO:0000313" key="2">
    <source>
        <dbReference type="Proteomes" id="UP000093197"/>
    </source>
</evidence>
<proteinExistence type="predicted"/>
<evidence type="ECO:0000313" key="1">
    <source>
        <dbReference type="EMBL" id="OCR29176.1"/>
    </source>
</evidence>
<dbReference type="Gene3D" id="2.120.10.30">
    <property type="entry name" value="TolB, C-terminal domain"/>
    <property type="match status" value="1"/>
</dbReference>
<dbReference type="Proteomes" id="UP000093197">
    <property type="component" value="Unassembled WGS sequence"/>
</dbReference>
<sequence>MFPRLKKEAAFGNGSSFFLLATADIAWNALSRLYNCVHSYIQSKTNLYMKTHLIFLWFITFGVMACTSQPGINTGENKVEGDTIPVLDFASAIHKQVPDTFMWNSVARKITYIPLASSHLMDGHPVIEYLDDDMCIIMEGKSQWINCVDYKGNFLSTFRHVGNGPGEYVNLSSVVYHSKDSTIRIFDNGSYKHIIYNKQGKFLREISLADSEFNYLLHMQSDTYFFRGSFSKGKSEIIVTDTTLRVKFPILPFDSTADYITRGAIMLNTTGEECAPDICLFNHIYSDSVFLLTPDGLKLDFILRKGKYAPSLEDVKQFMKWNQYDPFIKGLFIKTFPGYYYLQYTYKEQVLGEIWSRKTNQIVSRSILNRPNQFTTLRGIRFRFPSGTVIRLLPDYISGNKIAFFIPADEAMGEIPGVKIREDDNPILMVMEL</sequence>
<dbReference type="AlphaFoldDB" id="A0A853PRX2"/>
<dbReference type="InterPro" id="IPR011042">
    <property type="entry name" value="6-blade_b-propeller_TolB-like"/>
</dbReference>
<comment type="caution">
    <text evidence="1">The sequence shown here is derived from an EMBL/GenBank/DDBJ whole genome shotgun (WGS) entry which is preliminary data.</text>
</comment>
<name>A0A853PRX2_BACFG</name>
<accession>A0A853PRX2</accession>
<evidence type="ECO:0008006" key="3">
    <source>
        <dbReference type="Google" id="ProtNLM"/>
    </source>
</evidence>
<organism evidence="1 2">
    <name type="scientific">Bacteroides fragilis</name>
    <dbReference type="NCBI Taxonomy" id="817"/>
    <lineage>
        <taxon>Bacteria</taxon>
        <taxon>Pseudomonadati</taxon>
        <taxon>Bacteroidota</taxon>
        <taxon>Bacteroidia</taxon>
        <taxon>Bacteroidales</taxon>
        <taxon>Bacteroidaceae</taxon>
        <taxon>Bacteroides</taxon>
    </lineage>
</organism>
<reference evidence="1 2" key="1">
    <citation type="journal article" date="2016" name="PLoS ONE">
        <title>Genomic Diversity of Enterotoxigenic Strains of Bacteroides fragilis.</title>
        <authorList>
            <person name="Pierce J.V."/>
            <person name="Bernstein H.D."/>
        </authorList>
    </citation>
    <scope>NUCLEOTIDE SEQUENCE [LARGE SCALE GENOMIC DNA]</scope>
    <source>
        <strain evidence="1 2">20793-3</strain>
    </source>
</reference>
<gene>
    <name evidence="1" type="ORF">AC094_33680</name>
</gene>
<protein>
    <recommendedName>
        <fullName evidence="3">6-bladed beta-propeller</fullName>
    </recommendedName>
</protein>
<dbReference type="EMBL" id="LIDT01000034">
    <property type="protein sequence ID" value="OCR29176.1"/>
    <property type="molecule type" value="Genomic_DNA"/>
</dbReference>